<dbReference type="PANTHER" id="PTHR44942">
    <property type="entry name" value="METHYLTRANSF_11 DOMAIN-CONTAINING PROTEIN"/>
    <property type="match status" value="1"/>
</dbReference>
<evidence type="ECO:0000259" key="4">
    <source>
        <dbReference type="Pfam" id="PF08241"/>
    </source>
</evidence>
<reference evidence="6" key="1">
    <citation type="journal article" date="2019" name="Int. J. Syst. Evol. Microbiol.">
        <title>The Global Catalogue of Microorganisms (GCM) 10K type strain sequencing project: providing services to taxonomists for standard genome sequencing and annotation.</title>
        <authorList>
            <consortium name="The Broad Institute Genomics Platform"/>
            <consortium name="The Broad Institute Genome Sequencing Center for Infectious Disease"/>
            <person name="Wu L."/>
            <person name="Ma J."/>
        </authorList>
    </citation>
    <scope>NUCLEOTIDE SEQUENCE [LARGE SCALE GENOMIC DNA]</scope>
    <source>
        <strain evidence="6">CGMCC 1.15342</strain>
    </source>
</reference>
<sequence length="239" mass="27318">MLYDRFRPHYPQELVAFLRERIDPDSGQAVADIAAGTGIFTEQIAQWGNTVFVVEPNASMRRLAHRRLAGFKNCIFVDGTAESTGLPDQSVDMVVSAQAFHWFDLTKTKAEFKRIGRDSLLVAVVWNLRNTDSLFEQEYESLVRTYGVDYLSVSQRRMATEEVLTFFAPTAPEYRIFEHADFLGFTALRGRMLSYSFMPDETSPVYEEMLEAVAALFDRHQENGKVRLSYQTRLFIGGI</sequence>
<dbReference type="GO" id="GO:0008168">
    <property type="term" value="F:methyltransferase activity"/>
    <property type="evidence" value="ECO:0007669"/>
    <property type="project" value="UniProtKB-KW"/>
</dbReference>
<dbReference type="InterPro" id="IPR029063">
    <property type="entry name" value="SAM-dependent_MTases_sf"/>
</dbReference>
<feature type="domain" description="Methyltransferase type 11" evidence="4">
    <location>
        <begin position="32"/>
        <end position="116"/>
    </location>
</feature>
<dbReference type="Proteomes" id="UP000597338">
    <property type="component" value="Unassembled WGS sequence"/>
</dbReference>
<accession>A0ABQ1L4K6</accession>
<dbReference type="EMBL" id="BMIK01000001">
    <property type="protein sequence ID" value="GGC16065.1"/>
    <property type="molecule type" value="Genomic_DNA"/>
</dbReference>
<name>A0ABQ1L4K6_9SPHI</name>
<dbReference type="SUPFAM" id="SSF53335">
    <property type="entry name" value="S-adenosyl-L-methionine-dependent methyltransferases"/>
    <property type="match status" value="1"/>
</dbReference>
<comment type="similarity">
    <text evidence="1">Belongs to the methyltransferase superfamily.</text>
</comment>
<evidence type="ECO:0000256" key="3">
    <source>
        <dbReference type="ARBA" id="ARBA00022679"/>
    </source>
</evidence>
<gene>
    <name evidence="5" type="ORF">GCM10011386_04830</name>
</gene>
<dbReference type="Gene3D" id="3.40.50.150">
    <property type="entry name" value="Vaccinia Virus protein VP39"/>
    <property type="match status" value="1"/>
</dbReference>
<dbReference type="GO" id="GO:0032259">
    <property type="term" value="P:methylation"/>
    <property type="evidence" value="ECO:0007669"/>
    <property type="project" value="UniProtKB-KW"/>
</dbReference>
<dbReference type="InterPro" id="IPR013216">
    <property type="entry name" value="Methyltransf_11"/>
</dbReference>
<evidence type="ECO:0000256" key="2">
    <source>
        <dbReference type="ARBA" id="ARBA00022603"/>
    </source>
</evidence>
<protein>
    <submittedName>
        <fullName evidence="5">Methyltransferase</fullName>
    </submittedName>
</protein>
<proteinExistence type="inferred from homology"/>
<keyword evidence="3" id="KW-0808">Transferase</keyword>
<organism evidence="5 6">
    <name type="scientific">Parapedobacter defluvii</name>
    <dbReference type="NCBI Taxonomy" id="2045106"/>
    <lineage>
        <taxon>Bacteria</taxon>
        <taxon>Pseudomonadati</taxon>
        <taxon>Bacteroidota</taxon>
        <taxon>Sphingobacteriia</taxon>
        <taxon>Sphingobacteriales</taxon>
        <taxon>Sphingobacteriaceae</taxon>
        <taxon>Parapedobacter</taxon>
    </lineage>
</organism>
<evidence type="ECO:0000313" key="6">
    <source>
        <dbReference type="Proteomes" id="UP000597338"/>
    </source>
</evidence>
<dbReference type="InterPro" id="IPR051052">
    <property type="entry name" value="Diverse_substrate_MTase"/>
</dbReference>
<comment type="caution">
    <text evidence="5">The sequence shown here is derived from an EMBL/GenBank/DDBJ whole genome shotgun (WGS) entry which is preliminary data.</text>
</comment>
<evidence type="ECO:0000313" key="5">
    <source>
        <dbReference type="EMBL" id="GGC16065.1"/>
    </source>
</evidence>
<dbReference type="CDD" id="cd02440">
    <property type="entry name" value="AdoMet_MTases"/>
    <property type="match status" value="1"/>
</dbReference>
<dbReference type="PANTHER" id="PTHR44942:SF4">
    <property type="entry name" value="METHYLTRANSFERASE TYPE 11 DOMAIN-CONTAINING PROTEIN"/>
    <property type="match status" value="1"/>
</dbReference>
<keyword evidence="2 5" id="KW-0489">Methyltransferase</keyword>
<keyword evidence="6" id="KW-1185">Reference proteome</keyword>
<dbReference type="Pfam" id="PF08241">
    <property type="entry name" value="Methyltransf_11"/>
    <property type="match status" value="1"/>
</dbReference>
<evidence type="ECO:0000256" key="1">
    <source>
        <dbReference type="ARBA" id="ARBA00008361"/>
    </source>
</evidence>